<dbReference type="GeneID" id="122136759"/>
<dbReference type="Proteomes" id="UP001155660">
    <property type="component" value="Chromosome B3"/>
</dbReference>
<gene>
    <name evidence="2" type="primary">LOC122136759</name>
</gene>
<accession>A0A9Q9W5K3</accession>
<feature type="compositionally biased region" description="Low complexity" evidence="1">
    <location>
        <begin position="101"/>
        <end position="116"/>
    </location>
</feature>
<name>A0A9Q9W5K3_CYPCA</name>
<evidence type="ECO:0000256" key="1">
    <source>
        <dbReference type="SAM" id="MobiDB-lite"/>
    </source>
</evidence>
<organism evidence="2">
    <name type="scientific">Cyprinus carpio</name>
    <name type="common">Common carp</name>
    <dbReference type="NCBI Taxonomy" id="7962"/>
    <lineage>
        <taxon>Eukaryota</taxon>
        <taxon>Metazoa</taxon>
        <taxon>Chordata</taxon>
        <taxon>Craniata</taxon>
        <taxon>Vertebrata</taxon>
        <taxon>Euteleostomi</taxon>
        <taxon>Actinopterygii</taxon>
        <taxon>Neopterygii</taxon>
        <taxon>Teleostei</taxon>
        <taxon>Ostariophysi</taxon>
        <taxon>Cypriniformes</taxon>
        <taxon>Cyprinidae</taxon>
        <taxon>Cyprininae</taxon>
        <taxon>Cyprinus</taxon>
    </lineage>
</organism>
<proteinExistence type="predicted"/>
<dbReference type="RefSeq" id="XP_042577250.1">
    <property type="nucleotide sequence ID" value="XM_042721316.1"/>
</dbReference>
<reference evidence="2" key="1">
    <citation type="submission" date="2025-08" db="UniProtKB">
        <authorList>
            <consortium name="RefSeq"/>
        </authorList>
    </citation>
    <scope>IDENTIFICATION</scope>
    <source>
        <tissue evidence="2">Muscle</tissue>
    </source>
</reference>
<feature type="region of interest" description="Disordered" evidence="1">
    <location>
        <begin position="1"/>
        <end position="47"/>
    </location>
</feature>
<dbReference type="OrthoDB" id="8945351at2759"/>
<dbReference type="PANTHER" id="PTHR46601:SF2">
    <property type="entry name" value="UBIQUITIN-LIKE PROTEASE FAMILY PROFILE DOMAIN-CONTAINING PROTEIN"/>
    <property type="match status" value="1"/>
</dbReference>
<feature type="compositionally biased region" description="Basic and acidic residues" evidence="1">
    <location>
        <begin position="1"/>
        <end position="29"/>
    </location>
</feature>
<protein>
    <submittedName>
        <fullName evidence="2">Uncharacterized protein LOC122136759</fullName>
    </submittedName>
</protein>
<dbReference type="KEGG" id="ccar:122136759"/>
<evidence type="ECO:0000313" key="2">
    <source>
        <dbReference type="RefSeq" id="XP_042577250.1"/>
    </source>
</evidence>
<dbReference type="PANTHER" id="PTHR46601">
    <property type="entry name" value="ULP_PROTEASE DOMAIN-CONTAINING PROTEIN"/>
    <property type="match status" value="1"/>
</dbReference>
<feature type="region of interest" description="Disordered" evidence="1">
    <location>
        <begin position="83"/>
        <end position="140"/>
    </location>
</feature>
<sequence>MPLSSKERGARFRAKQRADPAAREENLAKRRERQRQRKQAGQGDYYRAVKELTVAAHAKRTEQWRLNQRRCREKKRQVEALMNLTPVSEDSFVDEHHDHPGPSQHSSPPGPSQHSSPPGPHCSTPHKPLKKTTSSSRTRVRIKKLREEIKQLKKDVVREKRRADRFRKKANRVMTAKYRKARKNMSTKVFSKGPARRQSVVEFLTRDENSRLLAGKKDTVSKVRVKEQRRVLTKSLKELHKDYNAEAGEGRAVSYRQFVRLCPFYVTEPKAIDRNTCACIDHENVSLLLEKLHQSGLVASRSTSEALAHIVCDLKSRACMFRLCAKCCYNDMELLLPDKTRQVSWSQWEREKVCTEGKTYSHFVKKTLTGTWEDLMKSFNEK</sequence>
<dbReference type="AlphaFoldDB" id="A0A9Q9W5K3"/>